<name>A0ACC1LLQ7_9FUNG</name>
<feature type="non-terminal residue" evidence="1">
    <location>
        <position position="1"/>
    </location>
</feature>
<dbReference type="EMBL" id="JANBUP010000588">
    <property type="protein sequence ID" value="KAJ2810886.1"/>
    <property type="molecule type" value="Genomic_DNA"/>
</dbReference>
<dbReference type="EC" id="3.1.3.36" evidence="1"/>
<comment type="caution">
    <text evidence="1">The sequence shown here is derived from an EMBL/GenBank/DDBJ whole genome shotgun (WGS) entry which is preliminary data.</text>
</comment>
<dbReference type="Proteomes" id="UP001140096">
    <property type="component" value="Unassembled WGS sequence"/>
</dbReference>
<protein>
    <submittedName>
        <fullName evidence="1">Inositol-1,4,5-trisphosphate 5-phosphatase 1</fullName>
        <ecNumber evidence="1">3.1.3.36</ecNumber>
    </submittedName>
</protein>
<evidence type="ECO:0000313" key="2">
    <source>
        <dbReference type="Proteomes" id="UP001140096"/>
    </source>
</evidence>
<reference evidence="1" key="1">
    <citation type="submission" date="2022-07" db="EMBL/GenBank/DDBJ databases">
        <title>Phylogenomic reconstructions and comparative analyses of Kickxellomycotina fungi.</title>
        <authorList>
            <person name="Reynolds N.K."/>
            <person name="Stajich J.E."/>
            <person name="Barry K."/>
            <person name="Grigoriev I.V."/>
            <person name="Crous P."/>
            <person name="Smith M.E."/>
        </authorList>
    </citation>
    <scope>NUCLEOTIDE SEQUENCE</scope>
    <source>
        <strain evidence="1">CBS 102833</strain>
    </source>
</reference>
<accession>A0ACC1LLQ7</accession>
<sequence>LNGYPVISGFNSLGNGDSVRQTASDTNGAPLGFPRQPDFSYGEFAPSNNSRQPMTANGSLDTYQTAEQSAYSNFGVQPLPVFMEVKRFFLHVRNHPRAIALVPTHAISDPDGSFLSIAIRKSRADDDNGDVRVKLTTESIAASLQYYSPLDIDAVYGCAGILDYQGDTFIFFATRCQPVCDLTELNSSAGSKSIFRMTQVISLSLTDPIFDIQACRRASGGMLDDPTQGDIDIYGISNPCAQMVTFLESGAFFFSPQFDITRTTQSQRIRAIATDEPGVFDPDPKFLWNSNMLQVFTDFRLHMCSTVEREAFEVAGYAMYLIQGAVDSFYAGSRSGSYTGPRDAAVAMYLISRSSSMRSGMRFLTRGVDDEGGVANEVETEVTISTRSLTFSHVQIRGSVPAFWTQEGLQIGSHRVHITRSAKATMPATQRHFADLLGRYKRVNAINLLKQRSTPGAYDGSDSNAGAPEASLGQFYQAMIEAMGLPSSLVSYTGFDYHHEVKGGNFDRVSALIRQIGPLLSSYQYYLADNESDVVLTLQRGVQRTNCLDCLDRTNVVQSVISRAVISEFMRQNDILPGSAMSVAMDGIGQLWRANGNAISRSYAGTGALKSDVTTSGKSGWAGFFSDASKSLSRLMQNNFQDKGKQSVIDTLLGSGDSGLVSRPVLLYDPYEREIAADLSRELERVSRKDSIHVLLCTYNVHGNAYRGEPLGSWLVMPRNVRPDIVAIGFQEVVKLDVQSVIAADTANRRTWEQVLAVEINAQYRKAFGDKADGEYALVSSEQLVGVALLFFAHDAVFPRIHNVQMVKHKTGLSGMTGNKGCVAMNLMLDDTSICIVAAHLASGTSNVTERNSDFHSIRTGTRFRRGQHIDGHDYAFWLGDLNYRIELPYDQARALISQRQLKSLMMYDQLSMQMASGKVFRGYQEAEIHFPPTYKFDDGTSTYDTSEKMRVPSWTDRIMYSGNNVRVLEYYRDEITFSDHKPVLAMMEFDVVSVDKAQKRQILRKLYARRHVPLADAGSSGGVQSLKSAEQRLIDWDTGSDGGLSASTRLSTPPLSQVASAATTLPSPSSSTHVWWDDEQQPIAKTAAGFAGARQTHNERSNSISQTFINPFASTMSAMASSAVSPAARVHPKQLVNIIDDPFADDATELSWEPIAPM</sequence>
<keyword evidence="2" id="KW-1185">Reference proteome</keyword>
<gene>
    <name evidence="1" type="primary">syj1_1</name>
    <name evidence="1" type="ORF">H4S07_002412</name>
</gene>
<evidence type="ECO:0000313" key="1">
    <source>
        <dbReference type="EMBL" id="KAJ2810886.1"/>
    </source>
</evidence>
<proteinExistence type="predicted"/>
<keyword evidence="1" id="KW-0378">Hydrolase</keyword>
<organism evidence="1 2">
    <name type="scientific">Coemansia furcata</name>
    <dbReference type="NCBI Taxonomy" id="417177"/>
    <lineage>
        <taxon>Eukaryota</taxon>
        <taxon>Fungi</taxon>
        <taxon>Fungi incertae sedis</taxon>
        <taxon>Zoopagomycota</taxon>
        <taxon>Kickxellomycotina</taxon>
        <taxon>Kickxellomycetes</taxon>
        <taxon>Kickxellales</taxon>
        <taxon>Kickxellaceae</taxon>
        <taxon>Coemansia</taxon>
    </lineage>
</organism>